<dbReference type="AlphaFoldDB" id="A0A1M6KC65"/>
<dbReference type="EMBL" id="FRAA01000001">
    <property type="protein sequence ID" value="SHJ56531.1"/>
    <property type="molecule type" value="Genomic_DNA"/>
</dbReference>
<dbReference type="InterPro" id="IPR025668">
    <property type="entry name" value="Tnp_DDE_dom"/>
</dbReference>
<evidence type="ECO:0000313" key="3">
    <source>
        <dbReference type="Proteomes" id="UP000184474"/>
    </source>
</evidence>
<proteinExistence type="predicted"/>
<gene>
    <name evidence="2" type="ORF">SAMN04488028_101521</name>
</gene>
<dbReference type="Proteomes" id="UP000184474">
    <property type="component" value="Unassembled WGS sequence"/>
</dbReference>
<keyword evidence="3" id="KW-1185">Reference proteome</keyword>
<reference evidence="3" key="1">
    <citation type="submission" date="2016-11" db="EMBL/GenBank/DDBJ databases">
        <authorList>
            <person name="Varghese N."/>
            <person name="Submissions S."/>
        </authorList>
    </citation>
    <scope>NUCLEOTIDE SEQUENCE [LARGE SCALE GENOMIC DNA]</scope>
    <source>
        <strain evidence="3">DSM 26134</strain>
    </source>
</reference>
<accession>A0A1M6KC65</accession>
<organism evidence="2 3">
    <name type="scientific">Reichenbachiella agariperforans</name>
    <dbReference type="NCBI Taxonomy" id="156994"/>
    <lineage>
        <taxon>Bacteria</taxon>
        <taxon>Pseudomonadati</taxon>
        <taxon>Bacteroidota</taxon>
        <taxon>Cytophagia</taxon>
        <taxon>Cytophagales</taxon>
        <taxon>Reichenbachiellaceae</taxon>
        <taxon>Reichenbachiella</taxon>
    </lineage>
</organism>
<sequence>MPSQSTYSRFFGKFSQKRNTEVFPVLQNWFFDQIGVDNITVDFDSTVITRYRDQQGSAKGYNPNKRGRNSHHPLMAFVGQTRMVANAWLRPGNTTDSSSCKLFMQETFALNHHNRATLKTLKSYCFALGAWTVNHTNKKLLKISLLVKKRPWMDGIFSQINNLSPPFKYPNE</sequence>
<evidence type="ECO:0000259" key="1">
    <source>
        <dbReference type="Pfam" id="PF13701"/>
    </source>
</evidence>
<name>A0A1M6KC65_REIAG</name>
<evidence type="ECO:0000313" key="2">
    <source>
        <dbReference type="EMBL" id="SHJ56531.1"/>
    </source>
</evidence>
<dbReference type="STRING" id="156994.SAMN04488028_101521"/>
<protein>
    <recommendedName>
        <fullName evidence="1">Transposase DDE domain-containing protein</fullName>
    </recommendedName>
</protein>
<feature type="domain" description="Transposase DDE" evidence="1">
    <location>
        <begin position="3"/>
        <end position="106"/>
    </location>
</feature>
<dbReference type="Pfam" id="PF13701">
    <property type="entry name" value="DDE_Tnp_1_4"/>
    <property type="match status" value="1"/>
</dbReference>